<dbReference type="SUPFAM" id="SSF81296">
    <property type="entry name" value="E set domains"/>
    <property type="match status" value="1"/>
</dbReference>
<keyword evidence="8" id="KW-1185">Reference proteome</keyword>
<dbReference type="GO" id="GO:0006790">
    <property type="term" value="P:sulfur compound metabolic process"/>
    <property type="evidence" value="ECO:0007669"/>
    <property type="project" value="TreeGrafter"/>
</dbReference>
<evidence type="ECO:0000313" key="7">
    <source>
        <dbReference type="EMBL" id="SFL80714.1"/>
    </source>
</evidence>
<dbReference type="GO" id="GO:0020037">
    <property type="term" value="F:heme binding"/>
    <property type="evidence" value="ECO:0007669"/>
    <property type="project" value="TreeGrafter"/>
</dbReference>
<dbReference type="FunFam" id="3.90.420.10:FF:000007">
    <property type="entry name" value="Sulfite:cytochrome c oxidoreductase subunit A"/>
    <property type="match status" value="1"/>
</dbReference>
<dbReference type="OrthoDB" id="9778777at2"/>
<organism evidence="7 8">
    <name type="scientific">Methylorubrum salsuginis</name>
    <dbReference type="NCBI Taxonomy" id="414703"/>
    <lineage>
        <taxon>Bacteria</taxon>
        <taxon>Pseudomonadati</taxon>
        <taxon>Pseudomonadota</taxon>
        <taxon>Alphaproteobacteria</taxon>
        <taxon>Hyphomicrobiales</taxon>
        <taxon>Methylobacteriaceae</taxon>
        <taxon>Methylorubrum</taxon>
    </lineage>
</organism>
<evidence type="ECO:0000256" key="3">
    <source>
        <dbReference type="ARBA" id="ARBA00022723"/>
    </source>
</evidence>
<dbReference type="InterPro" id="IPR005066">
    <property type="entry name" value="MoCF_OxRdtse_dimer"/>
</dbReference>
<dbReference type="Proteomes" id="UP000198804">
    <property type="component" value="Unassembled WGS sequence"/>
</dbReference>
<evidence type="ECO:0000259" key="5">
    <source>
        <dbReference type="Pfam" id="PF00174"/>
    </source>
</evidence>
<keyword evidence="3" id="KW-0479">Metal-binding</keyword>
<evidence type="ECO:0000313" key="8">
    <source>
        <dbReference type="Proteomes" id="UP000198804"/>
    </source>
</evidence>
<keyword evidence="2" id="KW-0500">Molybdenum</keyword>
<evidence type="ECO:0000256" key="1">
    <source>
        <dbReference type="ARBA" id="ARBA00001924"/>
    </source>
</evidence>
<dbReference type="Gene3D" id="2.60.40.650">
    <property type="match status" value="1"/>
</dbReference>
<comment type="cofactor">
    <cofactor evidence="1">
        <name>Mo-molybdopterin</name>
        <dbReference type="ChEBI" id="CHEBI:71302"/>
    </cofactor>
</comment>
<dbReference type="Pfam" id="PF03404">
    <property type="entry name" value="Mo-co_dimer"/>
    <property type="match status" value="1"/>
</dbReference>
<sequence>MLDRRDLIRRAGLTALAGLGGGSFASLRALAGDTTTLPFGNGERPLVAYPGKRPLLQMTARPPQLETPFSVFDEGAITPNDAFFVRYHLADIPTEIDPETYRVAIKGHVEKEVSLSLADLKAMPTTEIVAVNQCSGNSRGFFEPRMAGGQLANGAMGCARWTGVPLKAVLDKAGVKAGAVEVAFTGLDGPVIPETPDFAKSLKLDHARDGQVMLAWGMNGQDLPWLNGYPLRLVVPGFYGTYWVKHLESISVLDKSFDGFWMQKAYRIPDNDCACTQPGKAADKTVPINRFTVRSFLTNLTDGADVKAGRTPLRGIAFDGGSGIKSVAVSTDDGKTWAEARLGQDLGPYAFRPWTLDAELSQGAHAIRVRATANDGASQPMEPRWNPAGYLRNVVETTRVRAA</sequence>
<dbReference type="GO" id="GO:0030151">
    <property type="term" value="F:molybdenum ion binding"/>
    <property type="evidence" value="ECO:0007669"/>
    <property type="project" value="InterPro"/>
</dbReference>
<dbReference type="PROSITE" id="PS51318">
    <property type="entry name" value="TAT"/>
    <property type="match status" value="1"/>
</dbReference>
<dbReference type="PRINTS" id="PR00407">
    <property type="entry name" value="EUMOPTERIN"/>
</dbReference>
<dbReference type="PANTHER" id="PTHR19372:SF7">
    <property type="entry name" value="SULFITE OXIDASE, MITOCHONDRIAL"/>
    <property type="match status" value="1"/>
</dbReference>
<accession>A0A1I4KPM5</accession>
<evidence type="ECO:0000256" key="4">
    <source>
        <dbReference type="ARBA" id="ARBA00023002"/>
    </source>
</evidence>
<dbReference type="STRING" id="414703.SAMN04488125_12547"/>
<dbReference type="RefSeq" id="WP_091950930.1">
    <property type="nucleotide sequence ID" value="NZ_FOSV01000025.1"/>
</dbReference>
<dbReference type="InterPro" id="IPR014756">
    <property type="entry name" value="Ig_E-set"/>
</dbReference>
<evidence type="ECO:0000259" key="6">
    <source>
        <dbReference type="Pfam" id="PF03404"/>
    </source>
</evidence>
<dbReference type="PANTHER" id="PTHR19372">
    <property type="entry name" value="SULFITE REDUCTASE"/>
    <property type="match status" value="1"/>
</dbReference>
<protein>
    <submittedName>
        <fullName evidence="7">Mo-co oxidoreductase dimerisation domain-containing protein</fullName>
    </submittedName>
</protein>
<feature type="domain" description="Moybdenum cofactor oxidoreductase dimerisation" evidence="6">
    <location>
        <begin position="288"/>
        <end position="394"/>
    </location>
</feature>
<dbReference type="InterPro" id="IPR000572">
    <property type="entry name" value="OxRdtase_Mopterin-bd_dom"/>
</dbReference>
<dbReference type="SUPFAM" id="SSF56524">
    <property type="entry name" value="Oxidoreductase molybdopterin-binding domain"/>
    <property type="match status" value="1"/>
</dbReference>
<dbReference type="GO" id="GO:0008482">
    <property type="term" value="F:sulfite oxidase activity"/>
    <property type="evidence" value="ECO:0007669"/>
    <property type="project" value="TreeGrafter"/>
</dbReference>
<name>A0A1I4KPM5_9HYPH</name>
<dbReference type="InterPro" id="IPR008335">
    <property type="entry name" value="Mopterin_OxRdtase_euk"/>
</dbReference>
<evidence type="ECO:0000256" key="2">
    <source>
        <dbReference type="ARBA" id="ARBA00022505"/>
    </source>
</evidence>
<proteinExistence type="predicted"/>
<gene>
    <name evidence="7" type="ORF">SAMN04488125_12547</name>
</gene>
<dbReference type="InterPro" id="IPR006311">
    <property type="entry name" value="TAT_signal"/>
</dbReference>
<dbReference type="Gene3D" id="3.90.420.10">
    <property type="entry name" value="Oxidoreductase, molybdopterin-binding domain"/>
    <property type="match status" value="1"/>
</dbReference>
<dbReference type="GO" id="GO:0043546">
    <property type="term" value="F:molybdopterin cofactor binding"/>
    <property type="evidence" value="ECO:0007669"/>
    <property type="project" value="TreeGrafter"/>
</dbReference>
<dbReference type="Pfam" id="PF00174">
    <property type="entry name" value="Oxidored_molyb"/>
    <property type="match status" value="1"/>
</dbReference>
<dbReference type="InterPro" id="IPR036374">
    <property type="entry name" value="OxRdtase_Mopterin-bd_sf"/>
</dbReference>
<dbReference type="AlphaFoldDB" id="A0A1I4KPM5"/>
<keyword evidence="4" id="KW-0560">Oxidoreductase</keyword>
<dbReference type="EMBL" id="FOSV01000025">
    <property type="protein sequence ID" value="SFL80714.1"/>
    <property type="molecule type" value="Genomic_DNA"/>
</dbReference>
<reference evidence="8" key="1">
    <citation type="submission" date="2016-10" db="EMBL/GenBank/DDBJ databases">
        <authorList>
            <person name="Varghese N."/>
            <person name="Submissions S."/>
        </authorList>
    </citation>
    <scope>NUCLEOTIDE SEQUENCE [LARGE SCALE GENOMIC DNA]</scope>
    <source>
        <strain evidence="8">CGMCC 1.6474</strain>
    </source>
</reference>
<feature type="domain" description="Oxidoreductase molybdopterin-binding" evidence="5">
    <location>
        <begin position="91"/>
        <end position="261"/>
    </location>
</feature>